<keyword evidence="7" id="KW-1185">Reference proteome</keyword>
<dbReference type="SMART" id="SM00267">
    <property type="entry name" value="GGDEF"/>
    <property type="match status" value="1"/>
</dbReference>
<feature type="domain" description="EAL" evidence="3">
    <location>
        <begin position="511"/>
        <end position="764"/>
    </location>
</feature>
<proteinExistence type="predicted"/>
<dbReference type="CDD" id="cd01948">
    <property type="entry name" value="EAL"/>
    <property type="match status" value="1"/>
</dbReference>
<organism evidence="6 7">
    <name type="scientific">Rheinheimera aquimaris</name>
    <dbReference type="NCBI Taxonomy" id="412437"/>
    <lineage>
        <taxon>Bacteria</taxon>
        <taxon>Pseudomonadati</taxon>
        <taxon>Pseudomonadota</taxon>
        <taxon>Gammaproteobacteria</taxon>
        <taxon>Chromatiales</taxon>
        <taxon>Chromatiaceae</taxon>
        <taxon>Rheinheimera</taxon>
    </lineage>
</organism>
<dbReference type="CDD" id="cd01949">
    <property type="entry name" value="GGDEF"/>
    <property type="match status" value="1"/>
</dbReference>
<dbReference type="InterPro" id="IPR043128">
    <property type="entry name" value="Rev_trsase/Diguanyl_cyclase"/>
</dbReference>
<dbReference type="InterPro" id="IPR003660">
    <property type="entry name" value="HAMP_dom"/>
</dbReference>
<dbReference type="NCBIfam" id="TIGR00254">
    <property type="entry name" value="GGDEF"/>
    <property type="match status" value="1"/>
</dbReference>
<sequence length="777" mass="86513">MQFRSVRTKLIAVLLLLLSALAAATATATLTAMKRDSEVQTRQFLAVGGKVLLEALNNRAKQLSSSVQVLAADFGFRRAVATAEQETIESVLANHGSRIDASLMLLMSPGGELLASSEKQLRASDVMPVFNQSTQNSNAPVTDVLQLAGQPYQLVLAPVKAPNLIAWVGMGFPLDMPLAEQIVAITGLEISFVSQHAEQFKLYISTLDDNSAQKLPAMLNTLINQPGLPYENPEQDYVSLAIPLDKNNQLWAVQHLQHSRWLDGYLAFRQQLFVIFGVALSLTLVVGIFFARSITQPIKALSYFARRIGQGFDENIPVQGKDEVAVLGRTLSAMQQDIKQRELQLRHNAEHDTLTGLFNRTAVERLLPVILAQHDGCIIIVNIERFKHINEVLGFSTGDILLQQLAQRLAQLPQAPDLLARLGADEFLLAYQHRFTATQLAALFATALLGYNVDNSHINLKLCIGIYPFSRQQSSVNDALRRADIALENARQTPQRIAEYLPGQDELHQRELTLIRDIPYALESGQFFAVYQPKVDIHARSCKEAEALIRWQHPTLGFVAPDEFIRLAEHSGNIGLITNWMLQHVIVQLATWRAAGFTVTVAINLSVHDLLNPKLAEQILQLLHNYDVPHDAISLEVTESAIMQDTATIIAQLERLRKLGIRLAIDDFGTGQSSLAYLKQLPVHEVKIDRAFVKDIHHNNNDALIVKATTQLAHSLGLVVTAEGLENPTGLAELLQCQCNKVQGYFFSRPLEAEKFSAWIKQFPEQNQQWFAQKERQ</sequence>
<keyword evidence="2" id="KW-0732">Signal</keyword>
<feature type="chain" id="PRO_5046766928" evidence="2">
    <location>
        <begin position="29"/>
        <end position="777"/>
    </location>
</feature>
<dbReference type="Proteomes" id="UP001501169">
    <property type="component" value="Unassembled WGS sequence"/>
</dbReference>
<dbReference type="RefSeq" id="WP_226766460.1">
    <property type="nucleotide sequence ID" value="NZ_BAAAEO010000002.1"/>
</dbReference>
<dbReference type="InterPro" id="IPR029787">
    <property type="entry name" value="Nucleotide_cyclase"/>
</dbReference>
<dbReference type="SMART" id="SM00304">
    <property type="entry name" value="HAMP"/>
    <property type="match status" value="1"/>
</dbReference>
<dbReference type="PANTHER" id="PTHR33121">
    <property type="entry name" value="CYCLIC DI-GMP PHOSPHODIESTERASE PDEF"/>
    <property type="match status" value="1"/>
</dbReference>
<evidence type="ECO:0000259" key="3">
    <source>
        <dbReference type="PROSITE" id="PS50883"/>
    </source>
</evidence>
<dbReference type="CDD" id="cd06225">
    <property type="entry name" value="HAMP"/>
    <property type="match status" value="1"/>
</dbReference>
<dbReference type="Gene3D" id="6.10.340.10">
    <property type="match status" value="1"/>
</dbReference>
<dbReference type="InterPro" id="IPR035919">
    <property type="entry name" value="EAL_sf"/>
</dbReference>
<dbReference type="InterPro" id="IPR001633">
    <property type="entry name" value="EAL_dom"/>
</dbReference>
<dbReference type="Pfam" id="PF00672">
    <property type="entry name" value="HAMP"/>
    <property type="match status" value="1"/>
</dbReference>
<dbReference type="PROSITE" id="PS50887">
    <property type="entry name" value="GGDEF"/>
    <property type="match status" value="1"/>
</dbReference>
<reference evidence="7" key="1">
    <citation type="journal article" date="2019" name="Int. J. Syst. Evol. Microbiol.">
        <title>The Global Catalogue of Microorganisms (GCM) 10K type strain sequencing project: providing services to taxonomists for standard genome sequencing and annotation.</title>
        <authorList>
            <consortium name="The Broad Institute Genomics Platform"/>
            <consortium name="The Broad Institute Genome Sequencing Center for Infectious Disease"/>
            <person name="Wu L."/>
            <person name="Ma J."/>
        </authorList>
    </citation>
    <scope>NUCLEOTIDE SEQUENCE [LARGE SCALE GENOMIC DNA]</scope>
    <source>
        <strain evidence="7">JCM 14331</strain>
    </source>
</reference>
<dbReference type="Gene3D" id="3.20.20.450">
    <property type="entry name" value="EAL domain"/>
    <property type="match status" value="1"/>
</dbReference>
<dbReference type="InterPro" id="IPR050706">
    <property type="entry name" value="Cyclic-di-GMP_PDE-like"/>
</dbReference>
<evidence type="ECO:0000313" key="7">
    <source>
        <dbReference type="Proteomes" id="UP001501169"/>
    </source>
</evidence>
<comment type="caution">
    <text evidence="6">The sequence shown here is derived from an EMBL/GenBank/DDBJ whole genome shotgun (WGS) entry which is preliminary data.</text>
</comment>
<keyword evidence="1" id="KW-0472">Membrane</keyword>
<dbReference type="PANTHER" id="PTHR33121:SF71">
    <property type="entry name" value="OXYGEN SENSOR PROTEIN DOSP"/>
    <property type="match status" value="1"/>
</dbReference>
<dbReference type="InterPro" id="IPR000160">
    <property type="entry name" value="GGDEF_dom"/>
</dbReference>
<dbReference type="Pfam" id="PF00563">
    <property type="entry name" value="EAL"/>
    <property type="match status" value="1"/>
</dbReference>
<dbReference type="Gene3D" id="3.30.70.270">
    <property type="match status" value="1"/>
</dbReference>
<evidence type="ECO:0000313" key="6">
    <source>
        <dbReference type="EMBL" id="GAA0548542.1"/>
    </source>
</evidence>
<dbReference type="SUPFAM" id="SSF158472">
    <property type="entry name" value="HAMP domain-like"/>
    <property type="match status" value="1"/>
</dbReference>
<evidence type="ECO:0000259" key="5">
    <source>
        <dbReference type="PROSITE" id="PS50887"/>
    </source>
</evidence>
<dbReference type="PROSITE" id="PS50885">
    <property type="entry name" value="HAMP"/>
    <property type="match status" value="1"/>
</dbReference>
<dbReference type="SUPFAM" id="SSF55073">
    <property type="entry name" value="Nucleotide cyclase"/>
    <property type="match status" value="1"/>
</dbReference>
<dbReference type="EMBL" id="BAAAEO010000002">
    <property type="protein sequence ID" value="GAA0548542.1"/>
    <property type="molecule type" value="Genomic_DNA"/>
</dbReference>
<dbReference type="InterPro" id="IPR029150">
    <property type="entry name" value="dCache_3"/>
</dbReference>
<dbReference type="PROSITE" id="PS50883">
    <property type="entry name" value="EAL"/>
    <property type="match status" value="1"/>
</dbReference>
<keyword evidence="1" id="KW-1133">Transmembrane helix</keyword>
<gene>
    <name evidence="6" type="ORF">GCM10009098_15190</name>
</gene>
<feature type="transmembrane region" description="Helical" evidence="1">
    <location>
        <begin position="272"/>
        <end position="291"/>
    </location>
</feature>
<feature type="domain" description="GGDEF" evidence="5">
    <location>
        <begin position="374"/>
        <end position="502"/>
    </location>
</feature>
<evidence type="ECO:0000256" key="2">
    <source>
        <dbReference type="SAM" id="SignalP"/>
    </source>
</evidence>
<evidence type="ECO:0000256" key="1">
    <source>
        <dbReference type="SAM" id="Phobius"/>
    </source>
</evidence>
<name>A0ABP3NNB7_9GAMM</name>
<dbReference type="Pfam" id="PF14827">
    <property type="entry name" value="dCache_3"/>
    <property type="match status" value="1"/>
</dbReference>
<dbReference type="Pfam" id="PF00990">
    <property type="entry name" value="GGDEF"/>
    <property type="match status" value="1"/>
</dbReference>
<dbReference type="SUPFAM" id="SSF141868">
    <property type="entry name" value="EAL domain-like"/>
    <property type="match status" value="1"/>
</dbReference>
<keyword evidence="1" id="KW-0812">Transmembrane</keyword>
<dbReference type="SMART" id="SM00052">
    <property type="entry name" value="EAL"/>
    <property type="match status" value="1"/>
</dbReference>
<evidence type="ECO:0000259" key="4">
    <source>
        <dbReference type="PROSITE" id="PS50885"/>
    </source>
</evidence>
<accession>A0ABP3NNB7</accession>
<feature type="signal peptide" evidence="2">
    <location>
        <begin position="1"/>
        <end position="28"/>
    </location>
</feature>
<protein>
    <submittedName>
        <fullName evidence="6">EAL domain-containing protein</fullName>
    </submittedName>
</protein>
<feature type="domain" description="HAMP" evidence="4">
    <location>
        <begin position="292"/>
        <end position="343"/>
    </location>
</feature>